<protein>
    <recommendedName>
        <fullName evidence="4">D-aminoacyl-tRNA deacylase</fullName>
        <ecNumber evidence="4">3.1.1.96</ecNumber>
    </recommendedName>
</protein>
<dbReference type="GO" id="GO:0008270">
    <property type="term" value="F:zinc ion binding"/>
    <property type="evidence" value="ECO:0007669"/>
    <property type="project" value="UniProtKB-UniRule"/>
</dbReference>
<dbReference type="OrthoDB" id="9863at2157"/>
<evidence type="ECO:0000313" key="6">
    <source>
        <dbReference type="EMBL" id="GGN14053.1"/>
    </source>
</evidence>
<dbReference type="NCBIfam" id="NF011435">
    <property type="entry name" value="PRK14866.1-1"/>
    <property type="match status" value="1"/>
</dbReference>
<dbReference type="EC" id="3.1.1.96" evidence="4"/>
<evidence type="ECO:0000256" key="5">
    <source>
        <dbReference type="SAM" id="MobiDB-lite"/>
    </source>
</evidence>
<comment type="cofactor">
    <cofactor evidence="4">
        <name>Zn(2+)</name>
        <dbReference type="ChEBI" id="CHEBI:29105"/>
    </cofactor>
    <text evidence="4">Binds 2 Zn(2+) ions per subunit.</text>
</comment>
<keyword evidence="7" id="KW-1185">Reference proteome</keyword>
<dbReference type="AlphaFoldDB" id="A0A830G9B9"/>
<comment type="catalytic activity">
    <reaction evidence="4">
        <text>a D-aminoacyl-tRNA + H2O = a tRNA + a D-alpha-amino acid + H(+)</text>
        <dbReference type="Rhea" id="RHEA:13953"/>
        <dbReference type="Rhea" id="RHEA-COMP:10123"/>
        <dbReference type="Rhea" id="RHEA-COMP:10124"/>
        <dbReference type="ChEBI" id="CHEBI:15377"/>
        <dbReference type="ChEBI" id="CHEBI:15378"/>
        <dbReference type="ChEBI" id="CHEBI:59871"/>
        <dbReference type="ChEBI" id="CHEBI:78442"/>
        <dbReference type="ChEBI" id="CHEBI:79333"/>
        <dbReference type="EC" id="3.1.1.96"/>
    </reaction>
</comment>
<reference evidence="6 7" key="1">
    <citation type="journal article" date="2019" name="Int. J. Syst. Evol. Microbiol.">
        <title>The Global Catalogue of Microorganisms (GCM) 10K type strain sequencing project: providing services to taxonomists for standard genome sequencing and annotation.</title>
        <authorList>
            <consortium name="The Broad Institute Genomics Platform"/>
            <consortium name="The Broad Institute Genome Sequencing Center for Infectious Disease"/>
            <person name="Wu L."/>
            <person name="Ma J."/>
        </authorList>
    </citation>
    <scope>NUCLEOTIDE SEQUENCE [LARGE SCALE GENOMIC DNA]</scope>
    <source>
        <strain evidence="6 7">JCM 16331</strain>
    </source>
</reference>
<comment type="similarity">
    <text evidence="4">Belongs to the DtdA deacylase family.</text>
</comment>
<dbReference type="Gene3D" id="3.40.50.10700">
    <property type="entry name" value="AF0625-like"/>
    <property type="match status" value="1"/>
</dbReference>
<dbReference type="PANTHER" id="PTHR34667:SF1">
    <property type="entry name" value="D-AMINOACYL-TRNA DEACYLASE"/>
    <property type="match status" value="1"/>
</dbReference>
<evidence type="ECO:0000313" key="7">
    <source>
        <dbReference type="Proteomes" id="UP000608850"/>
    </source>
</evidence>
<evidence type="ECO:0000256" key="2">
    <source>
        <dbReference type="ARBA" id="ARBA00022801"/>
    </source>
</evidence>
<dbReference type="InterPro" id="IPR007508">
    <property type="entry name" value="DtdA"/>
</dbReference>
<keyword evidence="2 4" id="KW-0378">Hydrolase</keyword>
<evidence type="ECO:0000256" key="4">
    <source>
        <dbReference type="HAMAP-Rule" id="MF_00562"/>
    </source>
</evidence>
<dbReference type="RefSeq" id="WP_188877803.1">
    <property type="nucleotide sequence ID" value="NZ_BMOQ01000003.1"/>
</dbReference>
<dbReference type="EMBL" id="BMOQ01000003">
    <property type="protein sequence ID" value="GGN14053.1"/>
    <property type="molecule type" value="Genomic_DNA"/>
</dbReference>
<dbReference type="Pfam" id="PF04414">
    <property type="entry name" value="tRNA_deacylase"/>
    <property type="match status" value="1"/>
</dbReference>
<evidence type="ECO:0000256" key="1">
    <source>
        <dbReference type="ARBA" id="ARBA00022723"/>
    </source>
</evidence>
<evidence type="ECO:0000256" key="3">
    <source>
        <dbReference type="ARBA" id="ARBA00022833"/>
    </source>
</evidence>
<dbReference type="InterPro" id="IPR018033">
    <property type="entry name" value="Deacylase_DtdA_archaea"/>
</dbReference>
<keyword evidence="1 4" id="KW-0479">Metal-binding</keyword>
<dbReference type="SUPFAM" id="SSF142535">
    <property type="entry name" value="AF0625-like"/>
    <property type="match status" value="1"/>
</dbReference>
<keyword evidence="3 4" id="KW-0862">Zinc</keyword>
<feature type="region of interest" description="Disordered" evidence="5">
    <location>
        <begin position="24"/>
        <end position="50"/>
    </location>
</feature>
<sequence length="461" mass="48355">MTVGIVVSRADSASVRIGEQLRERADWERVDDGDGASGSGTGAGDGPAPVARYATEGFELAEFEPWHLELDGVAAAFDDPDCLVFASRHAGETGPLLTAHFTGNFGAAEHGGSDRALAEACPNAHRAVVRALADHAPEGYDVGMECTHHGPTSVGAPSMFVELGSTEAEWTDDAGAAAVADAVLDLRGVAPDTERAVAAFGGGHYVPRPTRIVEETDWAVGHVAADWCLDDLGDPREHRDVIERVFAASGATRAVVDGEKPRLRDVIDEAGYGVMSETWLRETTGVALDLVAALETELGSVDDGLRFGDPARAADATADYVVVDHPDALWADAHSVDPDAARAAARERTLAYTTEENGNRVAGALAVPDTAAYDAYVDALAALLREKYDEVTRADRSVQITDTGFDPAAAAERGVPEGPKFGRLANGEAVEVDGETIAPADVARERTETYGLADPSEGKGN</sequence>
<comment type="caution">
    <text evidence="6">The sequence shown here is derived from an EMBL/GenBank/DDBJ whole genome shotgun (WGS) entry which is preliminary data.</text>
</comment>
<dbReference type="GO" id="GO:0019478">
    <property type="term" value="P:D-amino acid catabolic process"/>
    <property type="evidence" value="ECO:0007669"/>
    <property type="project" value="UniProtKB-UniRule"/>
</dbReference>
<proteinExistence type="inferred from homology"/>
<comment type="subunit">
    <text evidence="4">Monomer.</text>
</comment>
<feature type="compositionally biased region" description="Gly residues" evidence="5">
    <location>
        <begin position="35"/>
        <end position="45"/>
    </location>
</feature>
<comment type="catalytic activity">
    <reaction evidence="4">
        <text>glycyl-tRNA(Ala) + H2O = tRNA(Ala) + glycine + H(+)</text>
        <dbReference type="Rhea" id="RHEA:53744"/>
        <dbReference type="Rhea" id="RHEA-COMP:9657"/>
        <dbReference type="Rhea" id="RHEA-COMP:13640"/>
        <dbReference type="ChEBI" id="CHEBI:15377"/>
        <dbReference type="ChEBI" id="CHEBI:15378"/>
        <dbReference type="ChEBI" id="CHEBI:57305"/>
        <dbReference type="ChEBI" id="CHEBI:78442"/>
        <dbReference type="ChEBI" id="CHEBI:78522"/>
        <dbReference type="EC" id="3.1.1.96"/>
    </reaction>
</comment>
<dbReference type="GO" id="GO:0051499">
    <property type="term" value="F:D-aminoacyl-tRNA deacylase activity"/>
    <property type="evidence" value="ECO:0007669"/>
    <property type="project" value="UniProtKB-UniRule"/>
</dbReference>
<organism evidence="6 7">
    <name type="scientific">Halarchaeum nitratireducens</name>
    <dbReference type="NCBI Taxonomy" id="489913"/>
    <lineage>
        <taxon>Archaea</taxon>
        <taxon>Methanobacteriati</taxon>
        <taxon>Methanobacteriota</taxon>
        <taxon>Stenosarchaea group</taxon>
        <taxon>Halobacteria</taxon>
        <taxon>Halobacteriales</taxon>
        <taxon>Halobacteriaceae</taxon>
    </lineage>
</organism>
<gene>
    <name evidence="4" type="primary">dtdA</name>
    <name evidence="6" type="ORF">GCM10009021_12780</name>
</gene>
<dbReference type="PANTHER" id="PTHR34667">
    <property type="entry name" value="D-AMINOACYL-TRNA DEACYLASE"/>
    <property type="match status" value="1"/>
</dbReference>
<dbReference type="Proteomes" id="UP000608850">
    <property type="component" value="Unassembled WGS sequence"/>
</dbReference>
<dbReference type="Gene3D" id="3.40.630.50">
    <property type="entry name" value="AF0625-like"/>
    <property type="match status" value="1"/>
</dbReference>
<comment type="function">
    <text evidence="4">D-aminoacyl-tRNA deacylase with broad substrate specificity. By recycling D-aminoacyl-tRNA to D-amino acids and free tRNA molecules, this enzyme counteracts the toxicity associated with the formation of D-aminoacyl-tRNA entities in vivo.</text>
</comment>
<accession>A0A830G9B9</accession>
<name>A0A830G9B9_9EURY</name>
<dbReference type="HAMAP" id="MF_00562">
    <property type="entry name" value="Deacylase_DtdA"/>
    <property type="match status" value="1"/>
</dbReference>